<name>A0ABT0RN44_9SPHN</name>
<feature type="region of interest" description="Disordered" evidence="1">
    <location>
        <begin position="1"/>
        <end position="31"/>
    </location>
</feature>
<evidence type="ECO:0000256" key="1">
    <source>
        <dbReference type="SAM" id="MobiDB-lite"/>
    </source>
</evidence>
<evidence type="ECO:0000313" key="3">
    <source>
        <dbReference type="Proteomes" id="UP001165363"/>
    </source>
</evidence>
<dbReference type="Proteomes" id="UP001165363">
    <property type="component" value="Unassembled WGS sequence"/>
</dbReference>
<comment type="caution">
    <text evidence="2">The sequence shown here is derived from an EMBL/GenBank/DDBJ whole genome shotgun (WGS) entry which is preliminary data.</text>
</comment>
<dbReference type="RefSeq" id="WP_249848160.1">
    <property type="nucleotide sequence ID" value="NZ_JAMGBD010000001.1"/>
</dbReference>
<proteinExistence type="predicted"/>
<evidence type="ECO:0008006" key="4">
    <source>
        <dbReference type="Google" id="ProtNLM"/>
    </source>
</evidence>
<organism evidence="2 3">
    <name type="scientific">Sphingomonas alba</name>
    <dbReference type="NCBI Taxonomy" id="2908208"/>
    <lineage>
        <taxon>Bacteria</taxon>
        <taxon>Pseudomonadati</taxon>
        <taxon>Pseudomonadota</taxon>
        <taxon>Alphaproteobacteria</taxon>
        <taxon>Sphingomonadales</taxon>
        <taxon>Sphingomonadaceae</taxon>
        <taxon>Sphingomonas</taxon>
    </lineage>
</organism>
<sequence length="259" mass="29169">MPVNTGRKQADWSADTRALARPRVKASNNPESAVFRSRKKAGTTLAFKGIDTSSAMHQPVATLRRGRRSTGLRKRDVENILAAGDNTPREHRGFNRFTTIHFEAAKIADPVWAIGRLMKLAGDWLRTKGEALRYIWVREAGDGKGDHVHILWYVPPLLSREFAKRERGWRKLMGAKPCKRAFKSVPVGMSLKHSIYEIQFGQHYSDALRGVLEYIVKGAEPKAAEALGLALRRPGGELWGKRYGMSENINRTARSRLLK</sequence>
<evidence type="ECO:0000313" key="2">
    <source>
        <dbReference type="EMBL" id="MCL6683983.1"/>
    </source>
</evidence>
<keyword evidence="3" id="KW-1185">Reference proteome</keyword>
<accession>A0ABT0RN44</accession>
<dbReference type="EMBL" id="JAMGBD010000001">
    <property type="protein sequence ID" value="MCL6683983.1"/>
    <property type="molecule type" value="Genomic_DNA"/>
</dbReference>
<reference evidence="2" key="1">
    <citation type="submission" date="2022-05" db="EMBL/GenBank/DDBJ databases">
        <authorList>
            <person name="Jo J.-H."/>
            <person name="Im W.-T."/>
        </authorList>
    </citation>
    <scope>NUCLEOTIDE SEQUENCE</scope>
    <source>
        <strain evidence="2">SE158</strain>
    </source>
</reference>
<protein>
    <recommendedName>
        <fullName evidence="4">Replication protein</fullName>
    </recommendedName>
</protein>
<gene>
    <name evidence="2" type="ORF">LZ536_08745</name>
</gene>